<dbReference type="SUPFAM" id="SSF54913">
    <property type="entry name" value="GlnB-like"/>
    <property type="match status" value="1"/>
</dbReference>
<keyword evidence="10" id="KW-1185">Reference proteome</keyword>
<dbReference type="RefSeq" id="WP_259099651.1">
    <property type="nucleotide sequence ID" value="NZ_CP130454.1"/>
</dbReference>
<dbReference type="Gene3D" id="3.40.190.10">
    <property type="entry name" value="Periplasmic binding protein-like II"/>
    <property type="match status" value="1"/>
</dbReference>
<evidence type="ECO:0000313" key="9">
    <source>
        <dbReference type="EMBL" id="MCS3920438.1"/>
    </source>
</evidence>
<organism evidence="9 10">
    <name type="scientific">Candidatus Fervidibacter sacchari</name>
    <dbReference type="NCBI Taxonomy" id="1448929"/>
    <lineage>
        <taxon>Bacteria</taxon>
        <taxon>Candidatus Fervidibacterota</taxon>
        <taxon>Candidatus Fervidibacter</taxon>
    </lineage>
</organism>
<keyword evidence="2" id="KW-0963">Cytoplasm</keyword>
<comment type="caution">
    <text evidence="9">The sequence shown here is derived from an EMBL/GenBank/DDBJ whole genome shotgun (WGS) entry which is preliminary data.</text>
</comment>
<reference evidence="9 10" key="1">
    <citation type="submission" date="2022-08" db="EMBL/GenBank/DDBJ databases">
        <title>Bacterial and archaeal communities from various locations to study Microbial Dark Matter (Phase II).</title>
        <authorList>
            <person name="Stepanauskas R."/>
        </authorList>
    </citation>
    <scope>NUCLEOTIDE SEQUENCE [LARGE SCALE GENOMIC DNA]</scope>
    <source>
        <strain evidence="9 10">PD1</strain>
    </source>
</reference>
<dbReference type="NCBIfam" id="TIGR03455">
    <property type="entry name" value="HisG_C-term"/>
    <property type="match status" value="1"/>
</dbReference>
<keyword evidence="7" id="KW-0460">Magnesium</keyword>
<dbReference type="Gene3D" id="3.30.70.120">
    <property type="match status" value="1"/>
</dbReference>
<evidence type="ECO:0000256" key="5">
    <source>
        <dbReference type="ARBA" id="ARBA00022741"/>
    </source>
</evidence>
<protein>
    <submittedName>
        <fullName evidence="9">ATP phosphoribosyltransferase-like protein</fullName>
    </submittedName>
</protein>
<keyword evidence="3" id="KW-0808">Transferase</keyword>
<evidence type="ECO:0000259" key="8">
    <source>
        <dbReference type="Pfam" id="PF08029"/>
    </source>
</evidence>
<accession>A0ABT2ER41</accession>
<name>A0ABT2ER41_9BACT</name>
<keyword evidence="3" id="KW-0328">Glycosyltransferase</keyword>
<dbReference type="InterPro" id="IPR013115">
    <property type="entry name" value="HisG_C"/>
</dbReference>
<evidence type="ECO:0000313" key="10">
    <source>
        <dbReference type="Proteomes" id="UP001204798"/>
    </source>
</evidence>
<keyword evidence="5" id="KW-0547">Nucleotide-binding</keyword>
<dbReference type="InterPro" id="IPR015867">
    <property type="entry name" value="N-reg_PII/ATP_PRibTrfase_C"/>
</dbReference>
<dbReference type="EMBL" id="JANUCP010000005">
    <property type="protein sequence ID" value="MCS3920438.1"/>
    <property type="molecule type" value="Genomic_DNA"/>
</dbReference>
<evidence type="ECO:0000256" key="4">
    <source>
        <dbReference type="ARBA" id="ARBA00022723"/>
    </source>
</evidence>
<keyword evidence="6" id="KW-0067">ATP-binding</keyword>
<dbReference type="InterPro" id="IPR001348">
    <property type="entry name" value="ATP_PRibTrfase_HisG"/>
</dbReference>
<evidence type="ECO:0000256" key="3">
    <source>
        <dbReference type="ARBA" id="ARBA00022676"/>
    </source>
</evidence>
<feature type="domain" description="Histidine biosynthesis HisG C-terminal" evidence="8">
    <location>
        <begin position="131"/>
        <end position="203"/>
    </location>
</feature>
<evidence type="ECO:0000256" key="6">
    <source>
        <dbReference type="ARBA" id="ARBA00022840"/>
    </source>
</evidence>
<dbReference type="InterPro" id="IPR011322">
    <property type="entry name" value="N-reg_PII-like_a/b"/>
</dbReference>
<keyword evidence="4" id="KW-0479">Metal-binding</keyword>
<evidence type="ECO:0000256" key="1">
    <source>
        <dbReference type="ARBA" id="ARBA00004496"/>
    </source>
</evidence>
<comment type="subcellular location">
    <subcellularLocation>
        <location evidence="1">Cytoplasm</location>
    </subcellularLocation>
</comment>
<dbReference type="Proteomes" id="UP001204798">
    <property type="component" value="Unassembled WGS sequence"/>
</dbReference>
<proteinExistence type="predicted"/>
<evidence type="ECO:0000256" key="7">
    <source>
        <dbReference type="ARBA" id="ARBA00022842"/>
    </source>
</evidence>
<dbReference type="Pfam" id="PF08029">
    <property type="entry name" value="HisG_C"/>
    <property type="match status" value="1"/>
</dbReference>
<gene>
    <name evidence="9" type="ORF">M2350_002867</name>
</gene>
<dbReference type="PANTHER" id="PTHR21403:SF10">
    <property type="entry name" value="ATP PHOSPHORIBOSYLTRANSFERASE"/>
    <property type="match status" value="1"/>
</dbReference>
<dbReference type="PANTHER" id="PTHR21403">
    <property type="entry name" value="ATP PHOSPHORIBOSYLTRANSFERASE ATP-PRTASE"/>
    <property type="match status" value="1"/>
</dbReference>
<sequence>MAQPPTKFSPIKLGLPMGVMESEVLALMNAADLKVDRLTPHYAIIDDPRISDGIFSDPRDLWTMVAQGELDAALVPFDDVAEEMRKRPIVKQVHIEPLSGELLFIANRKSWQERSQEMKDLLMLLQGAIEARGRVLLVLNVAEENLQEVLKLLPALRSPTVSPLAEPHLFSVMSVVPRDEVNRLIPELLRVGATDIIELPISKLIRGRGKV</sequence>
<evidence type="ECO:0000256" key="2">
    <source>
        <dbReference type="ARBA" id="ARBA00022490"/>
    </source>
</evidence>